<organism evidence="2 3">
    <name type="scientific">Brevibacterium linens ATCC 9172</name>
    <dbReference type="NCBI Taxonomy" id="1255617"/>
    <lineage>
        <taxon>Bacteria</taxon>
        <taxon>Bacillati</taxon>
        <taxon>Actinomycetota</taxon>
        <taxon>Actinomycetes</taxon>
        <taxon>Micrococcales</taxon>
        <taxon>Brevibacteriaceae</taxon>
        <taxon>Brevibacterium</taxon>
    </lineage>
</organism>
<sequence length="231" mass="24698">MDVNPHSFDALYSEPRERSSLLSWDELLCAVRRSPQLTALDAAVVSRSCPEASVPSAAEPSVPPAAGSTASTEAAGPDTANRAPTWDGLNTVIAALRGKDLLPETLPTTRSPTVMLVHLIEELALVFAGHRGDRPKLGVIGSEPGIDRAQVRFETECITWSIAGRLGLRAAATGSLKRYLKDGDLMPPISRDRVLYTVDAVEGLFGGALTFGETIRHEIPSLFSLDEQLAV</sequence>
<proteinExistence type="predicted"/>
<dbReference type="EMBL" id="FXYY01000003">
    <property type="protein sequence ID" value="SMX69160.1"/>
    <property type="molecule type" value="Genomic_DNA"/>
</dbReference>
<gene>
    <name evidence="2" type="ORF">BLIN9172_00656</name>
</gene>
<protein>
    <submittedName>
        <fullName evidence="2">Uncharacterized protein</fullName>
    </submittedName>
</protein>
<feature type="compositionally biased region" description="Low complexity" evidence="1">
    <location>
        <begin position="53"/>
        <end position="76"/>
    </location>
</feature>
<accession>A0A2H1I223</accession>
<dbReference type="RefSeq" id="WP_101553835.1">
    <property type="nucleotide sequence ID" value="NZ_FXYY01000003.1"/>
</dbReference>
<evidence type="ECO:0000313" key="2">
    <source>
        <dbReference type="EMBL" id="SMX69160.1"/>
    </source>
</evidence>
<name>A0A2H1I223_BRELN</name>
<feature type="region of interest" description="Disordered" evidence="1">
    <location>
        <begin position="53"/>
        <end position="83"/>
    </location>
</feature>
<dbReference type="Proteomes" id="UP000234641">
    <property type="component" value="Unassembled WGS sequence"/>
</dbReference>
<evidence type="ECO:0000313" key="3">
    <source>
        <dbReference type="Proteomes" id="UP000234641"/>
    </source>
</evidence>
<dbReference type="GeneID" id="303221075"/>
<dbReference type="AlphaFoldDB" id="A0A2H1I223"/>
<evidence type="ECO:0000256" key="1">
    <source>
        <dbReference type="SAM" id="MobiDB-lite"/>
    </source>
</evidence>
<reference evidence="2 3" key="1">
    <citation type="submission" date="2017-03" db="EMBL/GenBank/DDBJ databases">
        <authorList>
            <person name="Afonso C.L."/>
            <person name="Miller P.J."/>
            <person name="Scott M.A."/>
            <person name="Spackman E."/>
            <person name="Goraichik I."/>
            <person name="Dimitrov K.M."/>
            <person name="Suarez D.L."/>
            <person name="Swayne D.E."/>
        </authorList>
    </citation>
    <scope>NUCLEOTIDE SEQUENCE [LARGE SCALE GENOMIC DNA]</scope>
    <source>
        <strain evidence="2 3">ATCC 9172</strain>
    </source>
</reference>